<dbReference type="PANTHER" id="PTHR12365">
    <property type="entry name" value="SPROUTY"/>
    <property type="match status" value="1"/>
</dbReference>
<protein>
    <submittedName>
        <fullName evidence="12">Protein sprouty 2</fullName>
    </submittedName>
</protein>
<organism evidence="6">
    <name type="scientific">Lygus hesperus</name>
    <name type="common">Western plant bug</name>
    <dbReference type="NCBI Taxonomy" id="30085"/>
    <lineage>
        <taxon>Eukaryota</taxon>
        <taxon>Metazoa</taxon>
        <taxon>Ecdysozoa</taxon>
        <taxon>Arthropoda</taxon>
        <taxon>Hexapoda</taxon>
        <taxon>Insecta</taxon>
        <taxon>Pterygota</taxon>
        <taxon>Neoptera</taxon>
        <taxon>Paraneoptera</taxon>
        <taxon>Hemiptera</taxon>
        <taxon>Heteroptera</taxon>
        <taxon>Panheteroptera</taxon>
        <taxon>Cimicomorpha</taxon>
        <taxon>Miridae</taxon>
        <taxon>Mirini</taxon>
        <taxon>Lygus</taxon>
    </lineage>
</organism>
<dbReference type="EMBL" id="GBHO01033292">
    <property type="protein sequence ID" value="JAG10312.1"/>
    <property type="molecule type" value="Transcribed_RNA"/>
</dbReference>
<dbReference type="PROSITE" id="PS51227">
    <property type="entry name" value="SPR"/>
    <property type="match status" value="1"/>
</dbReference>
<dbReference type="EMBL" id="GBRD01003229">
    <property type="protein sequence ID" value="JAG62592.1"/>
    <property type="molecule type" value="Transcribed_RNA"/>
</dbReference>
<evidence type="ECO:0000313" key="9">
    <source>
        <dbReference type="EMBL" id="JAG10318.1"/>
    </source>
</evidence>
<dbReference type="EMBL" id="GDHC01019736">
    <property type="protein sequence ID" value="JAP98892.1"/>
    <property type="molecule type" value="Transcribed_RNA"/>
</dbReference>
<dbReference type="GO" id="GO:0046580">
    <property type="term" value="P:negative regulation of Ras protein signal transduction"/>
    <property type="evidence" value="ECO:0007669"/>
    <property type="project" value="TreeGrafter"/>
</dbReference>
<sequence length="193" mass="21166">MAKSGVSLVAPRPPSVRATNEYIETPLPRVHRPVQYDRAHLDDRKKKDDFGVTRSQPKPALVSPLVSPPTPSESIICPDCGRCRCASCRSPPDPPSAWLCSDLCYVSPDSCVDYASCLCCVRGIMYHCSPDEEWSRDPCSCSSTHWLKRWACLGLTSLFLPCLCCYCPLKTCSDSCTSAYAACSHRGCSCNTS</sequence>
<accession>A0A0A9WZP1</accession>
<dbReference type="InterPro" id="IPR051192">
    <property type="entry name" value="Sprouty_domain"/>
</dbReference>
<evidence type="ECO:0000313" key="5">
    <source>
        <dbReference type="EMBL" id="JAG10314.1"/>
    </source>
</evidence>
<dbReference type="GO" id="GO:0005829">
    <property type="term" value="C:cytosol"/>
    <property type="evidence" value="ECO:0007669"/>
    <property type="project" value="TreeGrafter"/>
</dbReference>
<evidence type="ECO:0000313" key="12">
    <source>
        <dbReference type="EMBL" id="JAP98892.1"/>
    </source>
</evidence>
<evidence type="ECO:0000256" key="2">
    <source>
        <dbReference type="SAM" id="MobiDB-lite"/>
    </source>
</evidence>
<reference evidence="12" key="4">
    <citation type="journal article" date="2016" name="Gigascience">
        <title>De novo construction of an expanded transcriptome assembly for the western tarnished plant bug, Lygus hesperus.</title>
        <authorList>
            <person name="Tassone E.E."/>
            <person name="Geib S.M."/>
            <person name="Hall B."/>
            <person name="Fabrick J.A."/>
            <person name="Brent C.S."/>
            <person name="Hull J.J."/>
        </authorList>
    </citation>
    <scope>NUCLEOTIDE SEQUENCE</scope>
</reference>
<dbReference type="EMBL" id="GBHO01033290">
    <property type="protein sequence ID" value="JAG10314.1"/>
    <property type="molecule type" value="Transcribed_RNA"/>
</dbReference>
<evidence type="ECO:0000313" key="10">
    <source>
        <dbReference type="EMBL" id="JAG26050.1"/>
    </source>
</evidence>
<dbReference type="EMBL" id="GBHO01017554">
    <property type="protein sequence ID" value="JAG26050.1"/>
    <property type="molecule type" value="Transcribed_RNA"/>
</dbReference>
<dbReference type="GO" id="GO:0040037">
    <property type="term" value="P:negative regulation of fibroblast growth factor receptor signaling pathway"/>
    <property type="evidence" value="ECO:0007669"/>
    <property type="project" value="TreeGrafter"/>
</dbReference>
<dbReference type="EMBL" id="GBRD01003225">
    <property type="protein sequence ID" value="JAG62596.1"/>
    <property type="molecule type" value="Transcribed_RNA"/>
</dbReference>
<dbReference type="PANTHER" id="PTHR12365:SF7">
    <property type="entry name" value="PROTEIN SPROUTY"/>
    <property type="match status" value="1"/>
</dbReference>
<dbReference type="EMBL" id="GBHO01033289">
    <property type="protein sequence ID" value="JAG10315.1"/>
    <property type="molecule type" value="Transcribed_RNA"/>
</dbReference>
<evidence type="ECO:0000313" key="6">
    <source>
        <dbReference type="EMBL" id="JAG10315.1"/>
    </source>
</evidence>
<dbReference type="Pfam" id="PF05210">
    <property type="entry name" value="Sprouty"/>
    <property type="match status" value="1"/>
</dbReference>
<gene>
    <name evidence="12" type="primary">SPRY2_2</name>
    <name evidence="13" type="synonym">SPRY2_1</name>
    <name evidence="8" type="ORF">CM83_70920</name>
    <name evidence="7" type="ORF">CM83_70922</name>
    <name evidence="6" type="ORF">CM83_70925</name>
    <name evidence="5" type="ORF">CM83_70928</name>
    <name evidence="4" type="ORF">CM83_70931</name>
    <name evidence="3" type="ORF">CM83_70933</name>
    <name evidence="10" type="ORF">CM83_70935</name>
    <name evidence="9" type="ORF">CM83_70937</name>
    <name evidence="13" type="ORF">g.84076</name>
    <name evidence="12" type="ORF">g.84080</name>
</gene>
<reference evidence="6" key="1">
    <citation type="journal article" date="2014" name="PLoS ONE">
        <title>Transcriptome-Based Identification of ABC Transporters in the Western Tarnished Plant Bug Lygus hesperus.</title>
        <authorList>
            <person name="Hull J.J."/>
            <person name="Chaney K."/>
            <person name="Geib S.M."/>
            <person name="Fabrick J.A."/>
            <person name="Brent C.S."/>
            <person name="Walsh D."/>
            <person name="Lavine L.C."/>
        </authorList>
    </citation>
    <scope>NUCLEOTIDE SEQUENCE</scope>
</reference>
<dbReference type="EMBL" id="GDHC01015503">
    <property type="protein sequence ID" value="JAQ03126.1"/>
    <property type="molecule type" value="Transcribed_RNA"/>
</dbReference>
<dbReference type="GO" id="GO:0016020">
    <property type="term" value="C:membrane"/>
    <property type="evidence" value="ECO:0007669"/>
    <property type="project" value="InterPro"/>
</dbReference>
<dbReference type="InterPro" id="IPR007875">
    <property type="entry name" value="Sprouty"/>
</dbReference>
<evidence type="ECO:0000313" key="11">
    <source>
        <dbReference type="EMBL" id="JAG62592.1"/>
    </source>
</evidence>
<name>A0A0A9WZP1_LYGHE</name>
<evidence type="ECO:0000256" key="1">
    <source>
        <dbReference type="ARBA" id="ARBA00010964"/>
    </source>
</evidence>
<dbReference type="EMBL" id="GBRD01003227">
    <property type="protein sequence ID" value="JAG62594.1"/>
    <property type="molecule type" value="Transcribed_RNA"/>
</dbReference>
<evidence type="ECO:0000313" key="8">
    <source>
        <dbReference type="EMBL" id="JAG10317.1"/>
    </source>
</evidence>
<dbReference type="AlphaFoldDB" id="A0A0A9WZP1"/>
<evidence type="ECO:0000313" key="4">
    <source>
        <dbReference type="EMBL" id="JAG10313.1"/>
    </source>
</evidence>
<dbReference type="EMBL" id="GBHO01033286">
    <property type="protein sequence ID" value="JAG10318.1"/>
    <property type="molecule type" value="Transcribed_RNA"/>
</dbReference>
<evidence type="ECO:0000313" key="13">
    <source>
        <dbReference type="EMBL" id="JAQ03126.1"/>
    </source>
</evidence>
<feature type="compositionally biased region" description="Basic and acidic residues" evidence="2">
    <location>
        <begin position="34"/>
        <end position="51"/>
    </location>
</feature>
<reference evidence="11" key="3">
    <citation type="submission" date="2014-09" db="EMBL/GenBank/DDBJ databases">
        <authorList>
            <person name="Magalhaes I.L.F."/>
            <person name="Oliveira U."/>
            <person name="Santos F.R."/>
            <person name="Vidigal T.H.D.A."/>
            <person name="Brescovit A.D."/>
            <person name="Santos A.J."/>
        </authorList>
    </citation>
    <scope>NUCLEOTIDE SEQUENCE</scope>
</reference>
<dbReference type="EMBL" id="GBHO01033291">
    <property type="protein sequence ID" value="JAG10313.1"/>
    <property type="molecule type" value="Transcribed_RNA"/>
</dbReference>
<proteinExistence type="inferred from homology"/>
<feature type="region of interest" description="Disordered" evidence="2">
    <location>
        <begin position="34"/>
        <end position="67"/>
    </location>
</feature>
<dbReference type="EMBL" id="GBHO01033287">
    <property type="protein sequence ID" value="JAG10317.1"/>
    <property type="molecule type" value="Transcribed_RNA"/>
</dbReference>
<evidence type="ECO:0000313" key="7">
    <source>
        <dbReference type="EMBL" id="JAG10316.1"/>
    </source>
</evidence>
<dbReference type="EMBL" id="GBRD01003228">
    <property type="protein sequence ID" value="JAG62593.1"/>
    <property type="molecule type" value="Transcribed_RNA"/>
</dbReference>
<dbReference type="EMBL" id="GBHO01033288">
    <property type="protein sequence ID" value="JAG10316.1"/>
    <property type="molecule type" value="Transcribed_RNA"/>
</dbReference>
<reference evidence="6" key="2">
    <citation type="submission" date="2014-07" db="EMBL/GenBank/DDBJ databases">
        <authorList>
            <person name="Hull J."/>
        </authorList>
    </citation>
    <scope>NUCLEOTIDE SEQUENCE</scope>
</reference>
<evidence type="ECO:0000313" key="3">
    <source>
        <dbReference type="EMBL" id="JAG10312.1"/>
    </source>
</evidence>
<comment type="similarity">
    <text evidence="1">Belongs to the sprouty family.</text>
</comment>
<dbReference type="GO" id="GO:0048513">
    <property type="term" value="P:animal organ development"/>
    <property type="evidence" value="ECO:0007669"/>
    <property type="project" value="TreeGrafter"/>
</dbReference>